<dbReference type="PRINTS" id="PR00359">
    <property type="entry name" value="BP450"/>
</dbReference>
<dbReference type="Proteomes" id="UP001519363">
    <property type="component" value="Unassembled WGS sequence"/>
</dbReference>
<proteinExistence type="inferred from homology"/>
<protein>
    <submittedName>
        <fullName evidence="3">Cytochrome P450</fullName>
    </submittedName>
</protein>
<keyword evidence="2" id="KW-0349">Heme</keyword>
<keyword evidence="2" id="KW-0503">Monooxygenase</keyword>
<dbReference type="Pfam" id="PF00067">
    <property type="entry name" value="p450"/>
    <property type="match status" value="1"/>
</dbReference>
<dbReference type="RefSeq" id="WP_086788021.1">
    <property type="nucleotide sequence ID" value="NZ_JAGIOO010000001.1"/>
</dbReference>
<evidence type="ECO:0000256" key="2">
    <source>
        <dbReference type="RuleBase" id="RU000461"/>
    </source>
</evidence>
<reference evidence="3 4" key="1">
    <citation type="submission" date="2021-03" db="EMBL/GenBank/DDBJ databases">
        <title>Sequencing the genomes of 1000 actinobacteria strains.</title>
        <authorList>
            <person name="Klenk H.-P."/>
        </authorList>
    </citation>
    <scope>NUCLEOTIDE SEQUENCE [LARGE SCALE GENOMIC DNA]</scope>
    <source>
        <strain evidence="3 4">DSM 44580</strain>
    </source>
</reference>
<dbReference type="PANTHER" id="PTHR46696:SF6">
    <property type="entry name" value="P450, PUTATIVE (EUROFUNG)-RELATED"/>
    <property type="match status" value="1"/>
</dbReference>
<dbReference type="PRINTS" id="PR00385">
    <property type="entry name" value="P450"/>
</dbReference>
<dbReference type="InterPro" id="IPR036396">
    <property type="entry name" value="Cyt_P450_sf"/>
</dbReference>
<gene>
    <name evidence="3" type="ORF">JOF53_000523</name>
</gene>
<dbReference type="InterPro" id="IPR017972">
    <property type="entry name" value="Cyt_P450_CS"/>
</dbReference>
<keyword evidence="2" id="KW-0560">Oxidoreductase</keyword>
<dbReference type="SUPFAM" id="SSF48264">
    <property type="entry name" value="Cytochrome P450"/>
    <property type="match status" value="1"/>
</dbReference>
<evidence type="ECO:0000313" key="3">
    <source>
        <dbReference type="EMBL" id="MBP2471651.1"/>
    </source>
</evidence>
<keyword evidence="2" id="KW-0479">Metal-binding</keyword>
<keyword evidence="2" id="KW-0408">Iron</keyword>
<accession>A0ABS5A5T1</accession>
<sequence>MPGEATVPERRFHYLQGEQPIGHYRAEHDARREDCPVFHTSEHGGHWVVTRMAPLRELFGNPAVFSNSALSLLDPSPEELAIPMQLDPPLHTAWRKPLMGEFSPARARSLEGLVQRRCTELIGSVLAAGECDFVRDFAQRLPVAVYLDLLGLPQSELPRFLAWEEAALRPEDGGAGLPGVKAEMAEYFGELVDRRRTDPGDDLVSRMLTWRIGDRPAERAELLNVLFVLFIAGLDTISSHLSYAFHHLATHPEDRKRVVAEPEIIPSAVEELLRFYDIILDGRRVTEDTELAGCPMKKGDLVLLLSGAGNRDPREFDRADEVVLDRSPNRHLTFGWGIHRCVGAHLARQEMQVAIREWHRHIPDYRVPEGFEVRERAFVQLSVKSLPLHW</sequence>
<dbReference type="CDD" id="cd11035">
    <property type="entry name" value="P450cam-like"/>
    <property type="match status" value="1"/>
</dbReference>
<dbReference type="PANTHER" id="PTHR46696">
    <property type="entry name" value="P450, PUTATIVE (EUROFUNG)-RELATED"/>
    <property type="match status" value="1"/>
</dbReference>
<comment type="similarity">
    <text evidence="1 2">Belongs to the cytochrome P450 family.</text>
</comment>
<dbReference type="PROSITE" id="PS00086">
    <property type="entry name" value="CYTOCHROME_P450"/>
    <property type="match status" value="1"/>
</dbReference>
<comment type="caution">
    <text evidence="3">The sequence shown here is derived from an EMBL/GenBank/DDBJ whole genome shotgun (WGS) entry which is preliminary data.</text>
</comment>
<name>A0ABS5A5T1_9PSEU</name>
<organism evidence="3 4">
    <name type="scientific">Crossiella equi</name>
    <dbReference type="NCBI Taxonomy" id="130796"/>
    <lineage>
        <taxon>Bacteria</taxon>
        <taxon>Bacillati</taxon>
        <taxon>Actinomycetota</taxon>
        <taxon>Actinomycetes</taxon>
        <taxon>Pseudonocardiales</taxon>
        <taxon>Pseudonocardiaceae</taxon>
        <taxon>Crossiella</taxon>
    </lineage>
</organism>
<evidence type="ECO:0000313" key="4">
    <source>
        <dbReference type="Proteomes" id="UP001519363"/>
    </source>
</evidence>
<dbReference type="EMBL" id="JAGIOO010000001">
    <property type="protein sequence ID" value="MBP2471651.1"/>
    <property type="molecule type" value="Genomic_DNA"/>
</dbReference>
<dbReference type="Gene3D" id="1.10.630.10">
    <property type="entry name" value="Cytochrome P450"/>
    <property type="match status" value="1"/>
</dbReference>
<keyword evidence="4" id="KW-1185">Reference proteome</keyword>
<dbReference type="InterPro" id="IPR001128">
    <property type="entry name" value="Cyt_P450"/>
</dbReference>
<dbReference type="InterPro" id="IPR002397">
    <property type="entry name" value="Cyt_P450_B"/>
</dbReference>
<evidence type="ECO:0000256" key="1">
    <source>
        <dbReference type="ARBA" id="ARBA00010617"/>
    </source>
</evidence>